<organism evidence="1 2">
    <name type="scientific">Ceratodon purpureus</name>
    <name type="common">Fire moss</name>
    <name type="synonym">Dicranum purpureum</name>
    <dbReference type="NCBI Taxonomy" id="3225"/>
    <lineage>
        <taxon>Eukaryota</taxon>
        <taxon>Viridiplantae</taxon>
        <taxon>Streptophyta</taxon>
        <taxon>Embryophyta</taxon>
        <taxon>Bryophyta</taxon>
        <taxon>Bryophytina</taxon>
        <taxon>Bryopsida</taxon>
        <taxon>Dicranidae</taxon>
        <taxon>Pseudoditrichales</taxon>
        <taxon>Ditrichaceae</taxon>
        <taxon>Ceratodon</taxon>
    </lineage>
</organism>
<keyword evidence="2" id="KW-1185">Reference proteome</keyword>
<gene>
    <name evidence="1" type="ORF">KC19_10G112900</name>
</gene>
<reference evidence="1" key="1">
    <citation type="submission" date="2020-06" db="EMBL/GenBank/DDBJ databases">
        <title>WGS assembly of Ceratodon purpureus strain R40.</title>
        <authorList>
            <person name="Carey S.B."/>
            <person name="Jenkins J."/>
            <person name="Shu S."/>
            <person name="Lovell J.T."/>
            <person name="Sreedasyam A."/>
            <person name="Maumus F."/>
            <person name="Tiley G.P."/>
            <person name="Fernandez-Pozo N."/>
            <person name="Barry K."/>
            <person name="Chen C."/>
            <person name="Wang M."/>
            <person name="Lipzen A."/>
            <person name="Daum C."/>
            <person name="Saski C.A."/>
            <person name="Payton A.C."/>
            <person name="Mcbreen J.C."/>
            <person name="Conrad R.E."/>
            <person name="Kollar L.M."/>
            <person name="Olsson S."/>
            <person name="Huttunen S."/>
            <person name="Landis J.B."/>
            <person name="Wickett N.J."/>
            <person name="Johnson M.G."/>
            <person name="Rensing S.A."/>
            <person name="Grimwood J."/>
            <person name="Schmutz J."/>
            <person name="Mcdaniel S.F."/>
        </authorList>
    </citation>
    <scope>NUCLEOTIDE SEQUENCE</scope>
    <source>
        <strain evidence="1">R40</strain>
    </source>
</reference>
<comment type="caution">
    <text evidence="1">The sequence shown here is derived from an EMBL/GenBank/DDBJ whole genome shotgun (WGS) entry which is preliminary data.</text>
</comment>
<dbReference type="AlphaFoldDB" id="A0A8T0GJ91"/>
<accession>A0A8T0GJ91</accession>
<dbReference type="EMBL" id="CM026431">
    <property type="protein sequence ID" value="KAG0559541.1"/>
    <property type="molecule type" value="Genomic_DNA"/>
</dbReference>
<proteinExistence type="predicted"/>
<evidence type="ECO:0000313" key="1">
    <source>
        <dbReference type="EMBL" id="KAG0559541.1"/>
    </source>
</evidence>
<protein>
    <submittedName>
        <fullName evidence="1">Uncharacterized protein</fullName>
    </submittedName>
</protein>
<evidence type="ECO:0000313" key="2">
    <source>
        <dbReference type="Proteomes" id="UP000822688"/>
    </source>
</evidence>
<sequence length="50" mass="5870">MNFLHHVDCNSTSDIESESTWRIVVTECNLHWSRRCYETNSVAFSSPICY</sequence>
<dbReference type="Proteomes" id="UP000822688">
    <property type="component" value="Chromosome 10"/>
</dbReference>
<name>A0A8T0GJ91_CERPU</name>